<dbReference type="Proteomes" id="UP000595224">
    <property type="component" value="Chromosome"/>
</dbReference>
<feature type="transmembrane region" description="Helical" evidence="7">
    <location>
        <begin position="16"/>
        <end position="38"/>
    </location>
</feature>
<comment type="function">
    <text evidence="5">Involved in formation and maintenance of cell shape.</text>
</comment>
<comment type="similarity">
    <text evidence="1 5">Belongs to the MreC family.</text>
</comment>
<dbReference type="AlphaFoldDB" id="A0A7T3V6H8"/>
<dbReference type="Pfam" id="PF04085">
    <property type="entry name" value="MreC"/>
    <property type="match status" value="1"/>
</dbReference>
<keyword evidence="10" id="KW-1185">Reference proteome</keyword>
<dbReference type="GO" id="GO:0005886">
    <property type="term" value="C:plasma membrane"/>
    <property type="evidence" value="ECO:0007669"/>
    <property type="project" value="TreeGrafter"/>
</dbReference>
<evidence type="ECO:0000256" key="5">
    <source>
        <dbReference type="PIRNR" id="PIRNR038471"/>
    </source>
</evidence>
<keyword evidence="7" id="KW-0472">Membrane</keyword>
<dbReference type="RefSeq" id="WP_177528681.1">
    <property type="nucleotide sequence ID" value="NZ_CBCSHE010000003.1"/>
</dbReference>
<dbReference type="Gene3D" id="2.40.10.340">
    <property type="entry name" value="Rod shape-determining protein MreC, domain 1"/>
    <property type="match status" value="1"/>
</dbReference>
<accession>A0A7T3V6H8</accession>
<keyword evidence="7" id="KW-1133">Transmembrane helix</keyword>
<evidence type="ECO:0000256" key="7">
    <source>
        <dbReference type="SAM" id="Phobius"/>
    </source>
</evidence>
<evidence type="ECO:0000256" key="1">
    <source>
        <dbReference type="ARBA" id="ARBA00009369"/>
    </source>
</evidence>
<keyword evidence="3 5" id="KW-0133">Cell shape</keyword>
<dbReference type="PANTHER" id="PTHR34138:SF1">
    <property type="entry name" value="CELL SHAPE-DETERMINING PROTEIN MREC"/>
    <property type="match status" value="1"/>
</dbReference>
<evidence type="ECO:0000256" key="3">
    <source>
        <dbReference type="ARBA" id="ARBA00022960"/>
    </source>
</evidence>
<evidence type="ECO:0000256" key="6">
    <source>
        <dbReference type="SAM" id="Coils"/>
    </source>
</evidence>
<evidence type="ECO:0000256" key="4">
    <source>
        <dbReference type="ARBA" id="ARBA00032089"/>
    </source>
</evidence>
<dbReference type="InterPro" id="IPR007221">
    <property type="entry name" value="MreC"/>
</dbReference>
<dbReference type="InterPro" id="IPR042175">
    <property type="entry name" value="Cell/Rod_MreC_2"/>
</dbReference>
<evidence type="ECO:0000259" key="8">
    <source>
        <dbReference type="Pfam" id="PF04085"/>
    </source>
</evidence>
<keyword evidence="6" id="KW-0175">Coiled coil</keyword>
<keyword evidence="7" id="KW-0812">Transmembrane</keyword>
<organism evidence="9 10">
    <name type="scientific">Treponema peruense</name>
    <dbReference type="NCBI Taxonomy" id="2787628"/>
    <lineage>
        <taxon>Bacteria</taxon>
        <taxon>Pseudomonadati</taxon>
        <taxon>Spirochaetota</taxon>
        <taxon>Spirochaetia</taxon>
        <taxon>Spirochaetales</taxon>
        <taxon>Treponemataceae</taxon>
        <taxon>Treponema</taxon>
    </lineage>
</organism>
<evidence type="ECO:0000313" key="9">
    <source>
        <dbReference type="EMBL" id="QQA02169.1"/>
    </source>
</evidence>
<feature type="domain" description="Rod shape-determining protein MreC beta-barrel core" evidence="8">
    <location>
        <begin position="125"/>
        <end position="278"/>
    </location>
</feature>
<dbReference type="InterPro" id="IPR042177">
    <property type="entry name" value="Cell/Rod_1"/>
</dbReference>
<name>A0A7T3V6H8_9SPIR</name>
<evidence type="ECO:0000256" key="2">
    <source>
        <dbReference type="ARBA" id="ARBA00013855"/>
    </source>
</evidence>
<proteinExistence type="inferred from homology"/>
<dbReference type="InterPro" id="IPR055342">
    <property type="entry name" value="MreC_beta-barrel_core"/>
</dbReference>
<gene>
    <name evidence="9" type="primary">mreC</name>
    <name evidence="9" type="ORF">IWA51_06225</name>
</gene>
<dbReference type="NCBIfam" id="TIGR00219">
    <property type="entry name" value="mreC"/>
    <property type="match status" value="1"/>
</dbReference>
<dbReference type="GO" id="GO:0008360">
    <property type="term" value="P:regulation of cell shape"/>
    <property type="evidence" value="ECO:0007669"/>
    <property type="project" value="UniProtKB-KW"/>
</dbReference>
<feature type="coiled-coil region" evidence="6">
    <location>
        <begin position="72"/>
        <end position="116"/>
    </location>
</feature>
<dbReference type="PANTHER" id="PTHR34138">
    <property type="entry name" value="CELL SHAPE-DETERMINING PROTEIN MREC"/>
    <property type="match status" value="1"/>
</dbReference>
<dbReference type="Gene3D" id="2.40.10.350">
    <property type="entry name" value="Rod shape-determining protein MreC, domain 2"/>
    <property type="match status" value="1"/>
</dbReference>
<evidence type="ECO:0000313" key="10">
    <source>
        <dbReference type="Proteomes" id="UP000595224"/>
    </source>
</evidence>
<reference evidence="9 10" key="1">
    <citation type="submission" date="2020-11" db="EMBL/GenBank/DDBJ databases">
        <title>Treponema Peruensis nv. sp., first commensal Treponema isolated from human feces.</title>
        <authorList>
            <person name="Belkhou C."/>
            <person name="Raes J."/>
        </authorList>
    </citation>
    <scope>NUCLEOTIDE SEQUENCE [LARGE SCALE GENOMIC DNA]</scope>
    <source>
        <strain evidence="9 10">RCC2812</strain>
    </source>
</reference>
<dbReference type="EMBL" id="CP064936">
    <property type="protein sequence ID" value="QQA02169.1"/>
    <property type="molecule type" value="Genomic_DNA"/>
</dbReference>
<protein>
    <recommendedName>
        <fullName evidence="2 5">Cell shape-determining protein MreC</fullName>
    </recommendedName>
    <alternativeName>
        <fullName evidence="4 5">Cell shape protein MreC</fullName>
    </alternativeName>
</protein>
<dbReference type="KEGG" id="tper:IWA51_06225"/>
<dbReference type="PIRSF" id="PIRSF038471">
    <property type="entry name" value="MreC"/>
    <property type="match status" value="1"/>
</dbReference>
<sequence length="290" mass="32286">MGGRVKSPLHFRLSECVLVLMIAFSGISLGFSGGGFIVNFDKLGFTVFSSLQKAVHAVENVFTGTVTAVRDMAHLRSEYQQLTEKLKDYEFLQRNNTEIRKENERLKEQLDFATEIKYRNIPAQIIGRNPDSQYSGITLNKGARNGIKKGMPVIAVQAGNVGVVGRIITVGVGTSMMMPVYDVRCNISSRIQNTRDLGIVSGNGSSDGALSLKYIRKRVMDDFNYGDIVVTSGENGNYMRDIPVGRISKITVLDYDSSLNIELDPIIDFNRLENVLVIDQYNENDREAQK</sequence>